<comment type="similarity">
    <text evidence="3">Belongs to the wax synthase family.</text>
</comment>
<dbReference type="GO" id="GO:0016020">
    <property type="term" value="C:membrane"/>
    <property type="evidence" value="ECO:0007669"/>
    <property type="project" value="UniProtKB-SubCell"/>
</dbReference>
<dbReference type="InterPro" id="IPR044851">
    <property type="entry name" value="Wax_synthase"/>
</dbReference>
<feature type="transmembrane region" description="Helical" evidence="8">
    <location>
        <begin position="133"/>
        <end position="154"/>
    </location>
</feature>
<dbReference type="EMBL" id="PGCJ01001342">
    <property type="protein sequence ID" value="PLW06193.1"/>
    <property type="molecule type" value="Genomic_DNA"/>
</dbReference>
<dbReference type="Proteomes" id="UP000235388">
    <property type="component" value="Unassembled WGS sequence"/>
</dbReference>
<keyword evidence="6 8" id="KW-1133">Transmembrane helix</keyword>
<keyword evidence="5 8" id="KW-0812">Transmembrane</keyword>
<dbReference type="GO" id="GO:0008374">
    <property type="term" value="F:O-acyltransferase activity"/>
    <property type="evidence" value="ECO:0007669"/>
    <property type="project" value="InterPro"/>
</dbReference>
<dbReference type="GO" id="GO:0006629">
    <property type="term" value="P:lipid metabolic process"/>
    <property type="evidence" value="ECO:0007669"/>
    <property type="project" value="InterPro"/>
</dbReference>
<comment type="caution">
    <text evidence="10">The sequence shown here is derived from an EMBL/GenBank/DDBJ whole genome shotgun (WGS) entry which is preliminary data.</text>
</comment>
<keyword evidence="4" id="KW-0808">Transferase</keyword>
<feature type="domain" description="Wax synthase" evidence="9">
    <location>
        <begin position="39"/>
        <end position="116"/>
    </location>
</feature>
<keyword evidence="7 8" id="KW-0472">Membrane</keyword>
<dbReference type="STRING" id="200324.A0A2N5RYX8"/>
<name>A0A2N5RYX8_9BASI</name>
<dbReference type="PANTHER" id="PTHR31595:SF57">
    <property type="entry name" value="OS04G0481900 PROTEIN"/>
    <property type="match status" value="1"/>
</dbReference>
<proteinExistence type="inferred from homology"/>
<reference evidence="10 11" key="1">
    <citation type="submission" date="2017-11" db="EMBL/GenBank/DDBJ databases">
        <title>De novo assembly and phasing of dikaryotic genomes from two isolates of Puccinia coronata f. sp. avenae, the causal agent of oat crown rust.</title>
        <authorList>
            <person name="Miller M.E."/>
            <person name="Zhang Y."/>
            <person name="Omidvar V."/>
            <person name="Sperschneider J."/>
            <person name="Schwessinger B."/>
            <person name="Raley C."/>
            <person name="Palmer J.M."/>
            <person name="Garnica D."/>
            <person name="Upadhyaya N."/>
            <person name="Rathjen J."/>
            <person name="Taylor J.M."/>
            <person name="Park R.F."/>
            <person name="Dodds P.N."/>
            <person name="Hirsch C.D."/>
            <person name="Kianian S.F."/>
            <person name="Figueroa M."/>
        </authorList>
    </citation>
    <scope>NUCLEOTIDE SEQUENCE [LARGE SCALE GENOMIC DNA]</scope>
    <source>
        <strain evidence="10">12NC29</strain>
    </source>
</reference>
<protein>
    <recommendedName>
        <fullName evidence="9">Wax synthase domain-containing protein</fullName>
    </recommendedName>
</protein>
<dbReference type="Pfam" id="PF13813">
    <property type="entry name" value="MBOAT_2"/>
    <property type="match status" value="1"/>
</dbReference>
<dbReference type="InterPro" id="IPR032805">
    <property type="entry name" value="Wax_synthase_dom"/>
</dbReference>
<evidence type="ECO:0000256" key="5">
    <source>
        <dbReference type="ARBA" id="ARBA00022692"/>
    </source>
</evidence>
<accession>A0A2N5RYX8</accession>
<dbReference type="AlphaFoldDB" id="A0A2N5RYX8"/>
<evidence type="ECO:0000256" key="3">
    <source>
        <dbReference type="ARBA" id="ARBA00007282"/>
    </source>
</evidence>
<evidence type="ECO:0000313" key="11">
    <source>
        <dbReference type="Proteomes" id="UP000235388"/>
    </source>
</evidence>
<evidence type="ECO:0000256" key="4">
    <source>
        <dbReference type="ARBA" id="ARBA00022679"/>
    </source>
</evidence>
<evidence type="ECO:0000313" key="10">
    <source>
        <dbReference type="EMBL" id="PLW06193.1"/>
    </source>
</evidence>
<evidence type="ECO:0000259" key="9">
    <source>
        <dbReference type="Pfam" id="PF13813"/>
    </source>
</evidence>
<comment type="subcellular location">
    <subcellularLocation>
        <location evidence="1">Membrane</location>
        <topology evidence="1">Multi-pass membrane protein</topology>
    </subcellularLocation>
</comment>
<evidence type="ECO:0000256" key="2">
    <source>
        <dbReference type="ARBA" id="ARBA00005179"/>
    </source>
</evidence>
<evidence type="ECO:0000256" key="7">
    <source>
        <dbReference type="ARBA" id="ARBA00023136"/>
    </source>
</evidence>
<evidence type="ECO:0000256" key="6">
    <source>
        <dbReference type="ARBA" id="ARBA00022989"/>
    </source>
</evidence>
<dbReference type="OrthoDB" id="1077582at2759"/>
<comment type="pathway">
    <text evidence="2">Secondary metabolite biosynthesis.</text>
</comment>
<gene>
    <name evidence="10" type="ORF">PCANC_27145</name>
</gene>
<organism evidence="10 11">
    <name type="scientific">Puccinia coronata f. sp. avenae</name>
    <dbReference type="NCBI Taxonomy" id="200324"/>
    <lineage>
        <taxon>Eukaryota</taxon>
        <taxon>Fungi</taxon>
        <taxon>Dikarya</taxon>
        <taxon>Basidiomycota</taxon>
        <taxon>Pucciniomycotina</taxon>
        <taxon>Pucciniomycetes</taxon>
        <taxon>Pucciniales</taxon>
        <taxon>Pucciniaceae</taxon>
        <taxon>Puccinia</taxon>
    </lineage>
</organism>
<evidence type="ECO:0000256" key="1">
    <source>
        <dbReference type="ARBA" id="ARBA00004141"/>
    </source>
</evidence>
<dbReference type="PANTHER" id="PTHR31595">
    <property type="entry name" value="LONG-CHAIN-ALCOHOL O-FATTY-ACYLTRANSFERASE 3-RELATED"/>
    <property type="match status" value="1"/>
</dbReference>
<sequence length="171" mass="19216">MPDDQEKDVKPVLVPIPNLAPPTVSFNEDLVSESEPRLYPAIFRSLHTVASLNKLQSKGWHQFLRTNLIFFASRPAISLMARKARLSKTPQKISSLFAVFILSGILHELYILLMVTTKTSFIQYLSLNPFPGMLFYFMIQPFGILLQPFIIPLIPESLNGEHSGCGLSPCL</sequence>
<feature type="transmembrane region" description="Helical" evidence="8">
    <location>
        <begin position="93"/>
        <end position="113"/>
    </location>
</feature>
<keyword evidence="11" id="KW-1185">Reference proteome</keyword>
<evidence type="ECO:0000256" key="8">
    <source>
        <dbReference type="SAM" id="Phobius"/>
    </source>
</evidence>